<name>X0UAI3_9ZZZZ</name>
<proteinExistence type="predicted"/>
<dbReference type="Gene3D" id="2.130.10.10">
    <property type="entry name" value="YVTN repeat-like/Quinoprotein amine dehydrogenase"/>
    <property type="match status" value="1"/>
</dbReference>
<dbReference type="AlphaFoldDB" id="X0UAI3"/>
<reference evidence="1" key="1">
    <citation type="journal article" date="2014" name="Front. Microbiol.">
        <title>High frequency of phylogenetically diverse reductive dehalogenase-homologous genes in deep subseafloor sedimentary metagenomes.</title>
        <authorList>
            <person name="Kawai M."/>
            <person name="Futagami T."/>
            <person name="Toyoda A."/>
            <person name="Takaki Y."/>
            <person name="Nishi S."/>
            <person name="Hori S."/>
            <person name="Arai W."/>
            <person name="Tsubouchi T."/>
            <person name="Morono Y."/>
            <person name="Uchiyama I."/>
            <person name="Ito T."/>
            <person name="Fujiyama A."/>
            <person name="Inagaki F."/>
            <person name="Takami H."/>
        </authorList>
    </citation>
    <scope>NUCLEOTIDE SEQUENCE</scope>
    <source>
        <strain evidence="1">Expedition CK06-06</strain>
    </source>
</reference>
<comment type="caution">
    <text evidence="1">The sequence shown here is derived from an EMBL/GenBank/DDBJ whole genome shotgun (WGS) entry which is preliminary data.</text>
</comment>
<evidence type="ECO:0000313" key="1">
    <source>
        <dbReference type="EMBL" id="GAF97372.1"/>
    </source>
</evidence>
<dbReference type="SUPFAM" id="SSF63825">
    <property type="entry name" value="YWTD domain"/>
    <property type="match status" value="1"/>
</dbReference>
<protein>
    <submittedName>
        <fullName evidence="1">Uncharacterized protein</fullName>
    </submittedName>
</protein>
<sequence>KAGAYWTRLTDRVPNLSGRGLIASMAYDPVTKRAYFYDGNRFHYWDPATAEFTYTGTSGPGDYHYSAAMDPETRLFFVLGTGKAATFNVDTKAAVTLTGMLAGCEPLLAAAYPGIAYHPASKTFVGWAGGGVIYKIDPVAKTCATQTFLANAPGKQMTNGTNGRFQYFPDLKVFVLVNSASEDAYLLTLE</sequence>
<dbReference type="EMBL" id="BARS01012132">
    <property type="protein sequence ID" value="GAF97372.1"/>
    <property type="molecule type" value="Genomic_DNA"/>
</dbReference>
<feature type="non-terminal residue" evidence="1">
    <location>
        <position position="1"/>
    </location>
</feature>
<gene>
    <name evidence="1" type="ORF">S01H1_21765</name>
</gene>
<dbReference type="InterPro" id="IPR015943">
    <property type="entry name" value="WD40/YVTN_repeat-like_dom_sf"/>
</dbReference>
<accession>X0UAI3</accession>
<organism evidence="1">
    <name type="scientific">marine sediment metagenome</name>
    <dbReference type="NCBI Taxonomy" id="412755"/>
    <lineage>
        <taxon>unclassified sequences</taxon>
        <taxon>metagenomes</taxon>
        <taxon>ecological metagenomes</taxon>
    </lineage>
</organism>